<accession>A0A1J1HXD1</accession>
<evidence type="ECO:0000313" key="1">
    <source>
        <dbReference type="EMBL" id="CRK91182.1"/>
    </source>
</evidence>
<dbReference type="EMBL" id="CVRI01000020">
    <property type="protein sequence ID" value="CRK91182.1"/>
    <property type="molecule type" value="Genomic_DNA"/>
</dbReference>
<dbReference type="AlphaFoldDB" id="A0A1J1HXD1"/>
<evidence type="ECO:0000313" key="2">
    <source>
        <dbReference type="Proteomes" id="UP000183832"/>
    </source>
</evidence>
<name>A0A1J1HXD1_9DIPT</name>
<gene>
    <name evidence="1" type="ORF">CLUMA_CG004866</name>
</gene>
<reference evidence="1 2" key="1">
    <citation type="submission" date="2015-04" db="EMBL/GenBank/DDBJ databases">
        <authorList>
            <person name="Syromyatnikov M.Y."/>
            <person name="Popov V.N."/>
        </authorList>
    </citation>
    <scope>NUCLEOTIDE SEQUENCE [LARGE SCALE GENOMIC DNA]</scope>
</reference>
<protein>
    <submittedName>
        <fullName evidence="1">CLUMA_CG004866, isoform A</fullName>
    </submittedName>
</protein>
<sequence length="90" mass="10627">MAVKTTRLHSTVIKKICLHQFHVESIKNLLKDLMECFSMKENTENLKLLLMMVVEKILLCFPKLVHSFFALIVIDLRFREKQSRKCHVVV</sequence>
<keyword evidence="2" id="KW-1185">Reference proteome</keyword>
<proteinExistence type="predicted"/>
<dbReference type="Proteomes" id="UP000183832">
    <property type="component" value="Unassembled WGS sequence"/>
</dbReference>
<organism evidence="1 2">
    <name type="scientific">Clunio marinus</name>
    <dbReference type="NCBI Taxonomy" id="568069"/>
    <lineage>
        <taxon>Eukaryota</taxon>
        <taxon>Metazoa</taxon>
        <taxon>Ecdysozoa</taxon>
        <taxon>Arthropoda</taxon>
        <taxon>Hexapoda</taxon>
        <taxon>Insecta</taxon>
        <taxon>Pterygota</taxon>
        <taxon>Neoptera</taxon>
        <taxon>Endopterygota</taxon>
        <taxon>Diptera</taxon>
        <taxon>Nematocera</taxon>
        <taxon>Chironomoidea</taxon>
        <taxon>Chironomidae</taxon>
        <taxon>Clunio</taxon>
    </lineage>
</organism>